<dbReference type="EMBL" id="PCXV01000016">
    <property type="protein sequence ID" value="PIR44241.1"/>
    <property type="molecule type" value="Genomic_DNA"/>
</dbReference>
<organism evidence="10 11">
    <name type="scientific">Candidatus Wolfebacteria bacterium CG10_big_fil_rev_8_21_14_0_10_31_9</name>
    <dbReference type="NCBI Taxonomy" id="1975070"/>
    <lineage>
        <taxon>Bacteria</taxon>
        <taxon>Candidatus Wolfeibacteriota</taxon>
    </lineage>
</organism>
<dbReference type="InterPro" id="IPR003369">
    <property type="entry name" value="TatA/B/E"/>
</dbReference>
<comment type="subcellular location">
    <subcellularLocation>
        <location evidence="1 9">Cell membrane</location>
        <topology evidence="1 9">Single-pass membrane protein</topology>
    </subcellularLocation>
</comment>
<dbReference type="PANTHER" id="PTHR42982:SF1">
    <property type="entry name" value="SEC-INDEPENDENT PROTEIN TRANSLOCASE PROTEIN TATA"/>
    <property type="match status" value="1"/>
</dbReference>
<keyword evidence="6 9" id="KW-1133">Transmembrane helix</keyword>
<gene>
    <name evidence="9" type="primary">tatA</name>
    <name evidence="10" type="ORF">COV23_00925</name>
</gene>
<reference evidence="10 11" key="1">
    <citation type="submission" date="2017-09" db="EMBL/GenBank/DDBJ databases">
        <title>Depth-based differentiation of microbial function through sediment-hosted aquifers and enrichment of novel symbionts in the deep terrestrial subsurface.</title>
        <authorList>
            <person name="Probst A.J."/>
            <person name="Ladd B."/>
            <person name="Jarett J.K."/>
            <person name="Geller-Mcgrath D.E."/>
            <person name="Sieber C.M."/>
            <person name="Emerson J.B."/>
            <person name="Anantharaman K."/>
            <person name="Thomas B.C."/>
            <person name="Malmstrom R."/>
            <person name="Stieglmeier M."/>
            <person name="Klingl A."/>
            <person name="Woyke T."/>
            <person name="Ryan C.M."/>
            <person name="Banfield J.F."/>
        </authorList>
    </citation>
    <scope>NUCLEOTIDE SEQUENCE [LARGE SCALE GENOMIC DNA]</scope>
    <source>
        <strain evidence="10">CG10_big_fil_rev_8_21_14_0_10_31_9</strain>
    </source>
</reference>
<dbReference type="GO" id="GO:0043953">
    <property type="term" value="P:protein transport by the Tat complex"/>
    <property type="evidence" value="ECO:0007669"/>
    <property type="project" value="UniProtKB-UniRule"/>
</dbReference>
<proteinExistence type="inferred from homology"/>
<dbReference type="AlphaFoldDB" id="A0A2H0RCH9"/>
<dbReference type="Pfam" id="PF02416">
    <property type="entry name" value="TatA_B_E"/>
    <property type="match status" value="1"/>
</dbReference>
<evidence type="ECO:0000256" key="5">
    <source>
        <dbReference type="ARBA" id="ARBA00022927"/>
    </source>
</evidence>
<evidence type="ECO:0000256" key="9">
    <source>
        <dbReference type="HAMAP-Rule" id="MF_00236"/>
    </source>
</evidence>
<accession>A0A2H0RCH9</accession>
<name>A0A2H0RCH9_9BACT</name>
<dbReference type="PRINTS" id="PR01506">
    <property type="entry name" value="TATBPROTEIN"/>
</dbReference>
<evidence type="ECO:0000256" key="4">
    <source>
        <dbReference type="ARBA" id="ARBA00022692"/>
    </source>
</evidence>
<dbReference type="NCBIfam" id="TIGR01411">
    <property type="entry name" value="tatAE"/>
    <property type="match status" value="1"/>
</dbReference>
<keyword evidence="2 9" id="KW-0813">Transport</keyword>
<keyword evidence="5 9" id="KW-0653">Protein transport</keyword>
<dbReference type="PANTHER" id="PTHR42982">
    <property type="entry name" value="SEC-INDEPENDENT PROTEIN TRANSLOCASE PROTEIN TATA"/>
    <property type="match status" value="1"/>
</dbReference>
<comment type="function">
    <text evidence="9">Part of the twin-arginine translocation (Tat) system that transports large folded proteins containing a characteristic twin-arginine motif in their signal peptide across membranes. TatA could form the protein-conducting channel of the Tat system.</text>
</comment>
<keyword evidence="8 9" id="KW-0472">Membrane</keyword>
<comment type="caution">
    <text evidence="10">The sequence shown here is derived from an EMBL/GenBank/DDBJ whole genome shotgun (WGS) entry which is preliminary data.</text>
</comment>
<dbReference type="Proteomes" id="UP000231602">
    <property type="component" value="Unassembled WGS sequence"/>
</dbReference>
<evidence type="ECO:0000256" key="6">
    <source>
        <dbReference type="ARBA" id="ARBA00022989"/>
    </source>
</evidence>
<keyword evidence="3 9" id="KW-1003">Cell membrane</keyword>
<sequence>MFGIGTKEIIIIAIVLVLLFGTKKIPELAKGIGEAIGHLKKAIKGDDDKKSS</sequence>
<dbReference type="HAMAP" id="MF_00236">
    <property type="entry name" value="TatA_E"/>
    <property type="match status" value="1"/>
</dbReference>
<comment type="subunit">
    <text evidence="9">Forms a complex with TatC.</text>
</comment>
<dbReference type="GO" id="GO:0008320">
    <property type="term" value="F:protein transmembrane transporter activity"/>
    <property type="evidence" value="ECO:0007669"/>
    <property type="project" value="UniProtKB-UniRule"/>
</dbReference>
<dbReference type="InterPro" id="IPR006312">
    <property type="entry name" value="TatA/E"/>
</dbReference>
<evidence type="ECO:0000256" key="8">
    <source>
        <dbReference type="ARBA" id="ARBA00023136"/>
    </source>
</evidence>
<protein>
    <recommendedName>
        <fullName evidence="9">Sec-independent protein translocase protein TatA</fullName>
    </recommendedName>
</protein>
<dbReference type="Gene3D" id="1.20.5.3310">
    <property type="match status" value="1"/>
</dbReference>
<comment type="similarity">
    <text evidence="9">Belongs to the TatA/E family.</text>
</comment>
<keyword evidence="7 9" id="KW-0811">Translocation</keyword>
<evidence type="ECO:0000313" key="11">
    <source>
        <dbReference type="Proteomes" id="UP000231602"/>
    </source>
</evidence>
<feature type="transmembrane region" description="Helical" evidence="9">
    <location>
        <begin position="6"/>
        <end position="22"/>
    </location>
</feature>
<evidence type="ECO:0000313" key="10">
    <source>
        <dbReference type="EMBL" id="PIR44241.1"/>
    </source>
</evidence>
<dbReference type="GO" id="GO:0033281">
    <property type="term" value="C:TAT protein transport complex"/>
    <property type="evidence" value="ECO:0007669"/>
    <property type="project" value="UniProtKB-UniRule"/>
</dbReference>
<evidence type="ECO:0000256" key="1">
    <source>
        <dbReference type="ARBA" id="ARBA00004162"/>
    </source>
</evidence>
<evidence type="ECO:0000256" key="7">
    <source>
        <dbReference type="ARBA" id="ARBA00023010"/>
    </source>
</evidence>
<evidence type="ECO:0000256" key="2">
    <source>
        <dbReference type="ARBA" id="ARBA00022448"/>
    </source>
</evidence>
<keyword evidence="4 9" id="KW-0812">Transmembrane</keyword>
<evidence type="ECO:0000256" key="3">
    <source>
        <dbReference type="ARBA" id="ARBA00022475"/>
    </source>
</evidence>